<dbReference type="CDD" id="cd05403">
    <property type="entry name" value="NT_KNTase_like"/>
    <property type="match status" value="1"/>
</dbReference>
<dbReference type="InterPro" id="IPR043519">
    <property type="entry name" value="NT_sf"/>
</dbReference>
<evidence type="ECO:0000313" key="11">
    <source>
        <dbReference type="EMBL" id="GCE58847.1"/>
    </source>
</evidence>
<protein>
    <recommendedName>
        <fullName evidence="10">Polymerase nucleotidyl transferase domain-containing protein</fullName>
    </recommendedName>
</protein>
<keyword evidence="8" id="KW-0460">Magnesium</keyword>
<comment type="caution">
    <text evidence="11">The sequence shown here is derived from an EMBL/GenBank/DDBJ whole genome shotgun (WGS) entry which is preliminary data.</text>
</comment>
<evidence type="ECO:0000256" key="7">
    <source>
        <dbReference type="ARBA" id="ARBA00022840"/>
    </source>
</evidence>
<evidence type="ECO:0000256" key="3">
    <source>
        <dbReference type="ARBA" id="ARBA00022679"/>
    </source>
</evidence>
<keyword evidence="6" id="KW-0547">Nucleotide-binding</keyword>
<dbReference type="RefSeq" id="WP_002737761.1">
    <property type="nucleotide sequence ID" value="NZ_BIFY01000008.1"/>
</dbReference>
<evidence type="ECO:0000256" key="5">
    <source>
        <dbReference type="ARBA" id="ARBA00022723"/>
    </source>
</evidence>
<organism evidence="11 12">
    <name type="scientific">Microcystis aeruginosa NIES-4285</name>
    <dbReference type="NCBI Taxonomy" id="2497681"/>
    <lineage>
        <taxon>Bacteria</taxon>
        <taxon>Bacillati</taxon>
        <taxon>Cyanobacteriota</taxon>
        <taxon>Cyanophyceae</taxon>
        <taxon>Oscillatoriophycideae</taxon>
        <taxon>Chroococcales</taxon>
        <taxon>Microcystaceae</taxon>
        <taxon>Microcystis</taxon>
    </lineage>
</organism>
<dbReference type="GO" id="GO:0005524">
    <property type="term" value="F:ATP binding"/>
    <property type="evidence" value="ECO:0007669"/>
    <property type="project" value="UniProtKB-KW"/>
</dbReference>
<dbReference type="Pfam" id="PF01909">
    <property type="entry name" value="NTP_transf_2"/>
    <property type="match status" value="1"/>
</dbReference>
<keyword evidence="2" id="KW-1277">Toxin-antitoxin system</keyword>
<sequence>MVDKITANDILERLRTLKPELAERYAINRIGIFGSVAREETRPTSDIDIVVYMPPDLLKRVRLKAELENLFGREVDVIRYRDSLNPYLKARIDREAIYV</sequence>
<dbReference type="GO" id="GO:0016779">
    <property type="term" value="F:nucleotidyltransferase activity"/>
    <property type="evidence" value="ECO:0007669"/>
    <property type="project" value="UniProtKB-KW"/>
</dbReference>
<evidence type="ECO:0000313" key="12">
    <source>
        <dbReference type="Proteomes" id="UP000289660"/>
    </source>
</evidence>
<keyword evidence="7" id="KW-0067">ATP-binding</keyword>
<keyword evidence="4" id="KW-0548">Nucleotidyltransferase</keyword>
<dbReference type="PANTHER" id="PTHR33571">
    <property type="entry name" value="SSL8005 PROTEIN"/>
    <property type="match status" value="1"/>
</dbReference>
<dbReference type="EMBL" id="BIFY01000008">
    <property type="protein sequence ID" value="GCE58847.1"/>
    <property type="molecule type" value="Genomic_DNA"/>
</dbReference>
<keyword evidence="3" id="KW-0808">Transferase</keyword>
<accession>A0A402D9I6</accession>
<dbReference type="GO" id="GO:0046872">
    <property type="term" value="F:metal ion binding"/>
    <property type="evidence" value="ECO:0007669"/>
    <property type="project" value="UniProtKB-KW"/>
</dbReference>
<evidence type="ECO:0000256" key="4">
    <source>
        <dbReference type="ARBA" id="ARBA00022695"/>
    </source>
</evidence>
<evidence type="ECO:0000256" key="9">
    <source>
        <dbReference type="ARBA" id="ARBA00038276"/>
    </source>
</evidence>
<evidence type="ECO:0000256" key="8">
    <source>
        <dbReference type="ARBA" id="ARBA00022842"/>
    </source>
</evidence>
<evidence type="ECO:0000256" key="1">
    <source>
        <dbReference type="ARBA" id="ARBA00001946"/>
    </source>
</evidence>
<dbReference type="InterPro" id="IPR052038">
    <property type="entry name" value="Type-VII_TA_antitoxin"/>
</dbReference>
<dbReference type="InterPro" id="IPR002934">
    <property type="entry name" value="Polymerase_NTP_transf_dom"/>
</dbReference>
<comment type="similarity">
    <text evidence="9">Belongs to the MntA antitoxin family.</text>
</comment>
<dbReference type="Gene3D" id="3.30.460.10">
    <property type="entry name" value="Beta Polymerase, domain 2"/>
    <property type="match status" value="1"/>
</dbReference>
<dbReference type="AlphaFoldDB" id="A0A402D9I6"/>
<proteinExistence type="inferred from homology"/>
<reference evidence="12" key="1">
    <citation type="submission" date="2018-12" db="EMBL/GenBank/DDBJ databases">
        <title>Genome sequence of Microcystis aeruginosa NIES-4285.</title>
        <authorList>
            <person name="Tanabe Y."/>
        </authorList>
    </citation>
    <scope>NUCLEOTIDE SEQUENCE [LARGE SCALE GENOMIC DNA]</scope>
    <source>
        <strain evidence="12">NIES-4285</strain>
    </source>
</reference>
<evidence type="ECO:0000256" key="6">
    <source>
        <dbReference type="ARBA" id="ARBA00022741"/>
    </source>
</evidence>
<dbReference type="PANTHER" id="PTHR33571:SF14">
    <property type="entry name" value="PROTEIN ADENYLYLTRANSFERASE MJ0435-RELATED"/>
    <property type="match status" value="1"/>
</dbReference>
<evidence type="ECO:0000256" key="2">
    <source>
        <dbReference type="ARBA" id="ARBA00022649"/>
    </source>
</evidence>
<dbReference type="Proteomes" id="UP000289660">
    <property type="component" value="Unassembled WGS sequence"/>
</dbReference>
<dbReference type="SUPFAM" id="SSF81301">
    <property type="entry name" value="Nucleotidyltransferase"/>
    <property type="match status" value="1"/>
</dbReference>
<name>A0A402D9I6_MICAE</name>
<comment type="cofactor">
    <cofactor evidence="1">
        <name>Mg(2+)</name>
        <dbReference type="ChEBI" id="CHEBI:18420"/>
    </cofactor>
</comment>
<gene>
    <name evidence="11" type="ORF">MiAbB_00757</name>
</gene>
<evidence type="ECO:0000259" key="10">
    <source>
        <dbReference type="Pfam" id="PF01909"/>
    </source>
</evidence>
<keyword evidence="5" id="KW-0479">Metal-binding</keyword>
<feature type="domain" description="Polymerase nucleotidyl transferase" evidence="10">
    <location>
        <begin position="14"/>
        <end position="98"/>
    </location>
</feature>